<dbReference type="HOGENOM" id="CLU_000445_114_71_2"/>
<name>F7XL97_METZD</name>
<dbReference type="SUPFAM" id="SSF47384">
    <property type="entry name" value="Homodimeric domain of signal transducing histidine kinase"/>
    <property type="match status" value="1"/>
</dbReference>
<dbReference type="SUPFAM" id="SSF55785">
    <property type="entry name" value="PYP-like sensor domain (PAS domain)"/>
    <property type="match status" value="2"/>
</dbReference>
<protein>
    <recommendedName>
        <fullName evidence="2">histidine kinase</fullName>
        <ecNumber evidence="2">2.7.13.3</ecNumber>
    </recommendedName>
</protein>
<reference evidence="9 10" key="1">
    <citation type="submission" date="2010-07" db="EMBL/GenBank/DDBJ databases">
        <title>The complete genome of Methanosalsum zhilinae DSM 4017.</title>
        <authorList>
            <consortium name="US DOE Joint Genome Institute (JGI-PGF)"/>
            <person name="Lucas S."/>
            <person name="Copeland A."/>
            <person name="Lapidus A."/>
            <person name="Glavina del Rio T."/>
            <person name="Dalin E."/>
            <person name="Tice H."/>
            <person name="Bruce D."/>
            <person name="Goodwin L."/>
            <person name="Pitluck S."/>
            <person name="Kyrpides N."/>
            <person name="Mavromatis K."/>
            <person name="Ovchinnikova G."/>
            <person name="Daligault H."/>
            <person name="Detter J.C."/>
            <person name="Han C."/>
            <person name="Tapia R."/>
            <person name="Larimer F."/>
            <person name="Land M."/>
            <person name="Hauser L."/>
            <person name="Markowitz V."/>
            <person name="Cheng J.-F."/>
            <person name="Hugenholtz P."/>
            <person name="Woyke T."/>
            <person name="Wu D."/>
            <person name="Spring S."/>
            <person name="Schueler E."/>
            <person name="Brambilla E."/>
            <person name="Klenk H.-P."/>
            <person name="Eisen J.A."/>
        </authorList>
    </citation>
    <scope>NUCLEOTIDE SEQUENCE [LARGE SCALE GENOMIC DNA]</scope>
    <source>
        <strain evidence="10">DSM 4017 / NBRC 107636 / OCM 62 / WeN5</strain>
    </source>
</reference>
<dbReference type="PROSITE" id="PS50109">
    <property type="entry name" value="HIS_KIN"/>
    <property type="match status" value="1"/>
</dbReference>
<dbReference type="CDD" id="cd00075">
    <property type="entry name" value="HATPase"/>
    <property type="match status" value="1"/>
</dbReference>
<dbReference type="InterPro" id="IPR035965">
    <property type="entry name" value="PAS-like_dom_sf"/>
</dbReference>
<dbReference type="KEGG" id="mzh:Mzhil_0892"/>
<dbReference type="SMART" id="SM00091">
    <property type="entry name" value="PAS"/>
    <property type="match status" value="3"/>
</dbReference>
<dbReference type="InterPro" id="IPR001610">
    <property type="entry name" value="PAC"/>
</dbReference>
<keyword evidence="10" id="KW-1185">Reference proteome</keyword>
<evidence type="ECO:0000259" key="7">
    <source>
        <dbReference type="PROSITE" id="PS50112"/>
    </source>
</evidence>
<evidence type="ECO:0000256" key="5">
    <source>
        <dbReference type="ARBA" id="ARBA00022777"/>
    </source>
</evidence>
<evidence type="ECO:0000313" key="9">
    <source>
        <dbReference type="EMBL" id="AEH60754.1"/>
    </source>
</evidence>
<dbReference type="STRING" id="679901.Mzhil_0892"/>
<comment type="catalytic activity">
    <reaction evidence="1">
        <text>ATP + protein L-histidine = ADP + protein N-phospho-L-histidine.</text>
        <dbReference type="EC" id="2.7.13.3"/>
    </reaction>
</comment>
<dbReference type="Gene3D" id="1.10.287.130">
    <property type="match status" value="1"/>
</dbReference>
<dbReference type="InterPro" id="IPR004358">
    <property type="entry name" value="Sig_transdc_His_kin-like_C"/>
</dbReference>
<keyword evidence="5 9" id="KW-0418">Kinase</keyword>
<dbReference type="Pfam" id="PF13188">
    <property type="entry name" value="PAS_8"/>
    <property type="match status" value="1"/>
</dbReference>
<keyword evidence="4" id="KW-0808">Transferase</keyword>
<dbReference type="NCBIfam" id="TIGR00229">
    <property type="entry name" value="sensory_box"/>
    <property type="match status" value="2"/>
</dbReference>
<evidence type="ECO:0000256" key="2">
    <source>
        <dbReference type="ARBA" id="ARBA00012438"/>
    </source>
</evidence>
<dbReference type="InterPro" id="IPR036097">
    <property type="entry name" value="HisK_dim/P_sf"/>
</dbReference>
<dbReference type="Gene3D" id="3.30.565.10">
    <property type="entry name" value="Histidine kinase-like ATPase, C-terminal domain"/>
    <property type="match status" value="1"/>
</dbReference>
<dbReference type="CDD" id="cd00082">
    <property type="entry name" value="HisKA"/>
    <property type="match status" value="1"/>
</dbReference>
<feature type="domain" description="PAS" evidence="7">
    <location>
        <begin position="268"/>
        <end position="338"/>
    </location>
</feature>
<dbReference type="SMART" id="SM00086">
    <property type="entry name" value="PAC"/>
    <property type="match status" value="2"/>
</dbReference>
<dbReference type="Proteomes" id="UP000006622">
    <property type="component" value="Chromosome"/>
</dbReference>
<dbReference type="InterPro" id="IPR003661">
    <property type="entry name" value="HisK_dim/P_dom"/>
</dbReference>
<sequence length="619" mass="71123">MNIKIRDFCELLFGDLQNGIWVVDKNGSVVFANSSMKRFLGIEDNNRSMGIFDKYLSQQSLNGVVYYDRLAVKVKTLLQVIPFENMTMETTSGNHLYGSGMLIPYLDENSNYSGFFGVLENIKSCQNEKEFFGSKKSSEKKLQSVYRNSPVVAFLWSAEKDWPVKYVSENISQFGYIAEELMSGNLKYGDLIHPEDIDKVRNEVARYESEGKTFFSQEYRILTKKGKVRWVIERSLIERNEDGIPIHFQGIIIDITERKKAEKALEESEKKFRALFENANDAILLHDLDGNFLEVNKVACSKLGYARDELLKMNIKDFISPECTLTAYEMIKKAKDDKHSVFEVVHVRKDNSTFPAELSTSHFRYHGKSVILSICRDISERKQAEKKLKKYADELERSNELKDLFTDILRHDLLNPAGIIDGFTETVLEMENNETKIEILQKIRNNNKKIIHMIESASEFARLETMDDIEFKKIDICSLIDDVIENFEQDISQKNMDVEFISTQKCYALANEVIEDVFSNLLSNAIKYSPEGSKILIEIADKDDYWKVQVIDEGVGIPDEHKLHIFDRFKRAAKGGVKGTGLGLAIVKRIVELHKGEYGVEDNPKGKGSKFWITLKKYT</sequence>
<feature type="domain" description="PAC" evidence="8">
    <location>
        <begin position="215"/>
        <end position="267"/>
    </location>
</feature>
<dbReference type="PRINTS" id="PR00344">
    <property type="entry name" value="BCTRLSENSOR"/>
</dbReference>
<dbReference type="Pfam" id="PF08447">
    <property type="entry name" value="PAS_3"/>
    <property type="match status" value="1"/>
</dbReference>
<dbReference type="PROSITE" id="PS50112">
    <property type="entry name" value="PAS"/>
    <property type="match status" value="3"/>
</dbReference>
<dbReference type="InterPro" id="IPR013655">
    <property type="entry name" value="PAS_fold_3"/>
</dbReference>
<dbReference type="PROSITE" id="PS50113">
    <property type="entry name" value="PAC"/>
    <property type="match status" value="2"/>
</dbReference>
<dbReference type="FunFam" id="3.30.565.10:FF:000006">
    <property type="entry name" value="Sensor histidine kinase WalK"/>
    <property type="match status" value="1"/>
</dbReference>
<keyword evidence="3" id="KW-0597">Phosphoprotein</keyword>
<dbReference type="GO" id="GO:0000155">
    <property type="term" value="F:phosphorelay sensor kinase activity"/>
    <property type="evidence" value="ECO:0007669"/>
    <property type="project" value="InterPro"/>
</dbReference>
<dbReference type="Gene3D" id="3.30.450.20">
    <property type="entry name" value="PAS domain"/>
    <property type="match status" value="3"/>
</dbReference>
<dbReference type="InterPro" id="IPR005467">
    <property type="entry name" value="His_kinase_dom"/>
</dbReference>
<dbReference type="SMART" id="SM00387">
    <property type="entry name" value="HATPase_c"/>
    <property type="match status" value="1"/>
</dbReference>
<dbReference type="PANTHER" id="PTHR43304">
    <property type="entry name" value="PHYTOCHROME-LIKE PROTEIN CPH1"/>
    <property type="match status" value="1"/>
</dbReference>
<dbReference type="PANTHER" id="PTHR43304:SF1">
    <property type="entry name" value="PAC DOMAIN-CONTAINING PROTEIN"/>
    <property type="match status" value="1"/>
</dbReference>
<evidence type="ECO:0000259" key="8">
    <source>
        <dbReference type="PROSITE" id="PS50113"/>
    </source>
</evidence>
<dbReference type="InterPro" id="IPR000700">
    <property type="entry name" value="PAS-assoc_C"/>
</dbReference>
<dbReference type="EMBL" id="CP002101">
    <property type="protein sequence ID" value="AEH60754.1"/>
    <property type="molecule type" value="Genomic_DNA"/>
</dbReference>
<evidence type="ECO:0000256" key="1">
    <source>
        <dbReference type="ARBA" id="ARBA00000085"/>
    </source>
</evidence>
<feature type="domain" description="PAS" evidence="7">
    <location>
        <begin position="174"/>
        <end position="211"/>
    </location>
</feature>
<feature type="domain" description="Histidine kinase" evidence="6">
    <location>
        <begin position="408"/>
        <end position="619"/>
    </location>
</feature>
<accession>F7XL97</accession>
<dbReference type="RefSeq" id="WP_013898193.1">
    <property type="nucleotide sequence ID" value="NC_015676.1"/>
</dbReference>
<organism evidence="9 10">
    <name type="scientific">Methanosalsum zhilinae (strain DSM 4017 / NBRC 107636 / OCM 62 / WeN5)</name>
    <name type="common">Methanohalophilus zhilinae</name>
    <dbReference type="NCBI Taxonomy" id="679901"/>
    <lineage>
        <taxon>Archaea</taxon>
        <taxon>Methanobacteriati</taxon>
        <taxon>Methanobacteriota</taxon>
        <taxon>Stenosarchaea group</taxon>
        <taxon>Methanomicrobia</taxon>
        <taxon>Methanosarcinales</taxon>
        <taxon>Methanosarcinaceae</taxon>
        <taxon>Methanosalsum</taxon>
    </lineage>
</organism>
<dbReference type="Pfam" id="PF02518">
    <property type="entry name" value="HATPase_c"/>
    <property type="match status" value="1"/>
</dbReference>
<evidence type="ECO:0000256" key="4">
    <source>
        <dbReference type="ARBA" id="ARBA00022679"/>
    </source>
</evidence>
<gene>
    <name evidence="9" type="ordered locus">Mzhil_0892</name>
</gene>
<dbReference type="OrthoDB" id="3369at2157"/>
<dbReference type="GeneID" id="25395926"/>
<evidence type="ECO:0000259" key="6">
    <source>
        <dbReference type="PROSITE" id="PS50109"/>
    </source>
</evidence>
<dbReference type="InterPro" id="IPR003594">
    <property type="entry name" value="HATPase_dom"/>
</dbReference>
<dbReference type="InterPro" id="IPR000014">
    <property type="entry name" value="PAS"/>
</dbReference>
<evidence type="ECO:0000256" key="3">
    <source>
        <dbReference type="ARBA" id="ARBA00022553"/>
    </source>
</evidence>
<proteinExistence type="predicted"/>
<dbReference type="EC" id="2.7.13.3" evidence="2"/>
<evidence type="ECO:0000313" key="10">
    <source>
        <dbReference type="Proteomes" id="UP000006622"/>
    </source>
</evidence>
<dbReference type="InterPro" id="IPR036890">
    <property type="entry name" value="HATPase_C_sf"/>
</dbReference>
<dbReference type="AlphaFoldDB" id="F7XL97"/>
<dbReference type="Pfam" id="PF13426">
    <property type="entry name" value="PAS_9"/>
    <property type="match status" value="1"/>
</dbReference>
<dbReference type="InterPro" id="IPR052162">
    <property type="entry name" value="Sensor_kinase/Photoreceptor"/>
</dbReference>
<dbReference type="SUPFAM" id="SSF55874">
    <property type="entry name" value="ATPase domain of HSP90 chaperone/DNA topoisomerase II/histidine kinase"/>
    <property type="match status" value="1"/>
</dbReference>
<feature type="domain" description="PAC" evidence="8">
    <location>
        <begin position="340"/>
        <end position="390"/>
    </location>
</feature>
<feature type="domain" description="PAS" evidence="7">
    <location>
        <begin position="12"/>
        <end position="43"/>
    </location>
</feature>
<dbReference type="CDD" id="cd00130">
    <property type="entry name" value="PAS"/>
    <property type="match status" value="2"/>
</dbReference>